<dbReference type="EMBL" id="SZYE01000315">
    <property type="protein sequence ID" value="TKR21899.1"/>
    <property type="molecule type" value="Genomic_DNA"/>
</dbReference>
<protein>
    <submittedName>
        <fullName evidence="1">Uncharacterized protein</fullName>
    </submittedName>
</protein>
<organism evidence="1 2">
    <name type="scientific">Cellulomonas hominis</name>
    <dbReference type="NCBI Taxonomy" id="156981"/>
    <lineage>
        <taxon>Bacteria</taxon>
        <taxon>Bacillati</taxon>
        <taxon>Actinomycetota</taxon>
        <taxon>Actinomycetes</taxon>
        <taxon>Micrococcales</taxon>
        <taxon>Cellulomonadaceae</taxon>
        <taxon>Cellulomonas</taxon>
    </lineage>
</organism>
<name>A0A7Z8JWE9_9CELL</name>
<dbReference type="Proteomes" id="UP000308121">
    <property type="component" value="Unassembled WGS sequence"/>
</dbReference>
<comment type="caution">
    <text evidence="1">The sequence shown here is derived from an EMBL/GenBank/DDBJ whole genome shotgun (WGS) entry which is preliminary data.</text>
</comment>
<feature type="non-terminal residue" evidence="1">
    <location>
        <position position="95"/>
    </location>
</feature>
<evidence type="ECO:0000313" key="2">
    <source>
        <dbReference type="Proteomes" id="UP000308121"/>
    </source>
</evidence>
<accession>A0A7Z8JWE9</accession>
<proteinExistence type="predicted"/>
<gene>
    <name evidence="1" type="ORF">FA014_19320</name>
</gene>
<sequence length="95" mass="9739">MTGTSPADGDGTDDLRVLAVALHDLSRAVRQAQGAQQDAPGRLPPTEFEVMRYVDAALISAAAPSYAPAGAQLVQATSVLPSGPWDAAARPDPAE</sequence>
<reference evidence="1 2" key="1">
    <citation type="submission" date="2019-05" db="EMBL/GenBank/DDBJ databases">
        <title>Genome sequence of Cellulomonas hominis strain CS1.</title>
        <authorList>
            <person name="Belmont J."/>
            <person name="Maclea K.S."/>
        </authorList>
    </citation>
    <scope>NUCLEOTIDE SEQUENCE [LARGE SCALE GENOMIC DNA]</scope>
    <source>
        <strain evidence="1 2">CS1</strain>
    </source>
</reference>
<dbReference type="RefSeq" id="WP_230323447.1">
    <property type="nucleotide sequence ID" value="NZ_SZYE01000315.1"/>
</dbReference>
<dbReference type="AlphaFoldDB" id="A0A7Z8JWE9"/>
<evidence type="ECO:0000313" key="1">
    <source>
        <dbReference type="EMBL" id="TKR21899.1"/>
    </source>
</evidence>